<feature type="compositionally biased region" description="Basic residues" evidence="4">
    <location>
        <begin position="236"/>
        <end position="247"/>
    </location>
</feature>
<feature type="region of interest" description="Disordered" evidence="4">
    <location>
        <begin position="358"/>
        <end position="384"/>
    </location>
</feature>
<reference evidence="6 7" key="1">
    <citation type="submission" date="2020-08" db="EMBL/GenBank/DDBJ databases">
        <title>Plant Genome Project.</title>
        <authorList>
            <person name="Zhang R.-G."/>
        </authorList>
    </citation>
    <scope>NUCLEOTIDE SEQUENCE [LARGE SCALE GENOMIC DNA]</scope>
    <source>
        <tissue evidence="6">Rhizome</tissue>
    </source>
</reference>
<dbReference type="PANTHER" id="PTHR32295">
    <property type="entry name" value="IQ-DOMAIN 5-RELATED"/>
    <property type="match status" value="1"/>
</dbReference>
<accession>A0A8J5HAI7</accession>
<evidence type="ECO:0000256" key="3">
    <source>
        <dbReference type="ARBA" id="ARBA00024378"/>
    </source>
</evidence>
<keyword evidence="7" id="KW-1185">Reference proteome</keyword>
<feature type="domain" description="DUF4005" evidence="5">
    <location>
        <begin position="357"/>
        <end position="428"/>
    </location>
</feature>
<dbReference type="PROSITE" id="PS50096">
    <property type="entry name" value="IQ"/>
    <property type="match status" value="2"/>
</dbReference>
<proteinExistence type="inferred from homology"/>
<dbReference type="EMBL" id="JACMSC010000004">
    <property type="protein sequence ID" value="KAG6524365.1"/>
    <property type="molecule type" value="Genomic_DNA"/>
</dbReference>
<feature type="region of interest" description="Disordered" evidence="4">
    <location>
        <begin position="402"/>
        <end position="444"/>
    </location>
</feature>
<gene>
    <name evidence="6" type="ORF">ZIOFF_014273</name>
</gene>
<dbReference type="Proteomes" id="UP000734854">
    <property type="component" value="Unassembled WGS sequence"/>
</dbReference>
<dbReference type="GO" id="GO:0005516">
    <property type="term" value="F:calmodulin binding"/>
    <property type="evidence" value="ECO:0007669"/>
    <property type="project" value="UniProtKB-KW"/>
</dbReference>
<evidence type="ECO:0000313" key="7">
    <source>
        <dbReference type="Proteomes" id="UP000734854"/>
    </source>
</evidence>
<dbReference type="AlphaFoldDB" id="A0A8J5HAI7"/>
<sequence>MGKATRWLRGLFVGKKPDLDAPAVSEKRRQWNFVMPFREKAQQKQRRAGQAAAAGAEERKGFNGGAFVSAQDEEEQRTRGVAIAVATAVVAEAAVATSQAATAVVRLTSNGMATPALLSSLASAFGKMEEAAASKIQAAFRGYLRSCYCSITENLLYMFLLVPVMNHVFGELFCVGVVKARRALKALRGLVKLQALVRGYIVRKQAAEALRCMQALVRVQARARAQRVFRSEQPHHFKKFPRRHARTSSRPATSDSAIRDRINSAGLNWLDEWMEERYCDSHGSVDAYKDDDKNAKVLEVDPGKAQLHHSSCSTLTSDRNSLSFLSVISGQSSIIETQQQSLRRMKLPFKFHNYGESPQCYSASSRPGSSRRGAPTPSKSDCSRSLFSGYSDYPNYMADTESSKAKIRSCSAPKQRPEVQNKIYSGSGKLDRSGKPIRLPLNQT</sequence>
<dbReference type="InterPro" id="IPR000048">
    <property type="entry name" value="IQ_motif_EF-hand-BS"/>
</dbReference>
<comment type="similarity">
    <text evidence="2">Belongs to the IQD family.</text>
</comment>
<evidence type="ECO:0000256" key="4">
    <source>
        <dbReference type="SAM" id="MobiDB-lite"/>
    </source>
</evidence>
<evidence type="ECO:0000256" key="2">
    <source>
        <dbReference type="ARBA" id="ARBA00024341"/>
    </source>
</evidence>
<feature type="compositionally biased region" description="Low complexity" evidence="4">
    <location>
        <begin position="362"/>
        <end position="378"/>
    </location>
</feature>
<dbReference type="SMART" id="SM00015">
    <property type="entry name" value="IQ"/>
    <property type="match status" value="2"/>
</dbReference>
<feature type="region of interest" description="Disordered" evidence="4">
    <location>
        <begin position="236"/>
        <end position="256"/>
    </location>
</feature>
<name>A0A8J5HAI7_ZINOF</name>
<keyword evidence="1" id="KW-0112">Calmodulin-binding</keyword>
<dbReference type="InterPro" id="IPR025064">
    <property type="entry name" value="DUF4005"/>
</dbReference>
<dbReference type="PANTHER" id="PTHR32295:SF11">
    <property type="entry name" value="PROTEIN IQ-DOMAIN 22"/>
    <property type="match status" value="1"/>
</dbReference>
<organism evidence="6 7">
    <name type="scientific">Zingiber officinale</name>
    <name type="common">Ginger</name>
    <name type="synonym">Amomum zingiber</name>
    <dbReference type="NCBI Taxonomy" id="94328"/>
    <lineage>
        <taxon>Eukaryota</taxon>
        <taxon>Viridiplantae</taxon>
        <taxon>Streptophyta</taxon>
        <taxon>Embryophyta</taxon>
        <taxon>Tracheophyta</taxon>
        <taxon>Spermatophyta</taxon>
        <taxon>Magnoliopsida</taxon>
        <taxon>Liliopsida</taxon>
        <taxon>Zingiberales</taxon>
        <taxon>Zingiberaceae</taxon>
        <taxon>Zingiber</taxon>
    </lineage>
</organism>
<evidence type="ECO:0000313" key="6">
    <source>
        <dbReference type="EMBL" id="KAG6524365.1"/>
    </source>
</evidence>
<dbReference type="Pfam" id="PF00612">
    <property type="entry name" value="IQ"/>
    <property type="match status" value="2"/>
</dbReference>
<comment type="caution">
    <text evidence="6">The sequence shown here is derived from an EMBL/GenBank/DDBJ whole genome shotgun (WGS) entry which is preliminary data.</text>
</comment>
<protein>
    <recommendedName>
        <fullName evidence="5">DUF4005 domain-containing protein</fullName>
    </recommendedName>
</protein>
<evidence type="ECO:0000259" key="5">
    <source>
        <dbReference type="Pfam" id="PF13178"/>
    </source>
</evidence>
<dbReference type="Pfam" id="PF13178">
    <property type="entry name" value="DUF4005"/>
    <property type="match status" value="1"/>
</dbReference>
<evidence type="ECO:0000256" key="1">
    <source>
        <dbReference type="ARBA" id="ARBA00022860"/>
    </source>
</evidence>
<comment type="subunit">
    <text evidence="3">Binds to multiple calmodulin (CaM) in the presence of Ca(2+) and CaM-like proteins.</text>
</comment>